<evidence type="ECO:0000313" key="4">
    <source>
        <dbReference type="Proteomes" id="UP001151518"/>
    </source>
</evidence>
<evidence type="ECO:0000256" key="1">
    <source>
        <dbReference type="SAM" id="MobiDB-lite"/>
    </source>
</evidence>
<feature type="transmembrane region" description="Helical" evidence="2">
    <location>
        <begin position="81"/>
        <end position="105"/>
    </location>
</feature>
<feature type="transmembrane region" description="Helical" evidence="2">
    <location>
        <begin position="117"/>
        <end position="139"/>
    </location>
</feature>
<keyword evidence="2" id="KW-0812">Transmembrane</keyword>
<organism evidence="3 4">
    <name type="scientific">Coemansia spiralis</name>
    <dbReference type="NCBI Taxonomy" id="417178"/>
    <lineage>
        <taxon>Eukaryota</taxon>
        <taxon>Fungi</taxon>
        <taxon>Fungi incertae sedis</taxon>
        <taxon>Zoopagomycota</taxon>
        <taxon>Kickxellomycotina</taxon>
        <taxon>Kickxellomycetes</taxon>
        <taxon>Kickxellales</taxon>
        <taxon>Kickxellaceae</taxon>
        <taxon>Coemansia</taxon>
    </lineage>
</organism>
<dbReference type="OrthoDB" id="5554325at2759"/>
<evidence type="ECO:0000313" key="3">
    <source>
        <dbReference type="EMBL" id="KAJ2679552.1"/>
    </source>
</evidence>
<feature type="transmembrane region" description="Helical" evidence="2">
    <location>
        <begin position="188"/>
        <end position="210"/>
    </location>
</feature>
<comment type="caution">
    <text evidence="3">The sequence shown here is derived from an EMBL/GenBank/DDBJ whole genome shotgun (WGS) entry which is preliminary data.</text>
</comment>
<protein>
    <submittedName>
        <fullName evidence="3">Uncharacterized protein</fullName>
    </submittedName>
</protein>
<feature type="region of interest" description="Disordered" evidence="1">
    <location>
        <begin position="32"/>
        <end position="68"/>
    </location>
</feature>
<sequence>MEPKRSAYESSAAPASPADLASMYQPYAGSYSESYPPRPAEAHKPSINEPAMPAAPSKPEHADKKNPIGMDDLSPWRAFRLAVYIFLRLAQLVLAAVTMGLIARVQHNSTVEKNTEIAIYVIGGITMLISVVSITCHVFARTRQRVERSRLMWLTGLVNFAVFVVWIVLVLIMVVAVDCSQSSWCKSVRVGLALALVSAMLALVMVLRSFSVLVRAKRVKLWA</sequence>
<reference evidence="3" key="1">
    <citation type="submission" date="2022-07" db="EMBL/GenBank/DDBJ databases">
        <title>Phylogenomic reconstructions and comparative analyses of Kickxellomycotina fungi.</title>
        <authorList>
            <person name="Reynolds N.K."/>
            <person name="Stajich J.E."/>
            <person name="Barry K."/>
            <person name="Grigoriev I.V."/>
            <person name="Crous P."/>
            <person name="Smith M.E."/>
        </authorList>
    </citation>
    <scope>NUCLEOTIDE SEQUENCE</scope>
    <source>
        <strain evidence="3">NRRL 3115</strain>
    </source>
</reference>
<accession>A0A9W8L032</accession>
<gene>
    <name evidence="3" type="ORF">GGI25_001475</name>
</gene>
<dbReference type="AlphaFoldDB" id="A0A9W8L032"/>
<dbReference type="Proteomes" id="UP001151518">
    <property type="component" value="Unassembled WGS sequence"/>
</dbReference>
<name>A0A9W8L032_9FUNG</name>
<keyword evidence="2" id="KW-1133">Transmembrane helix</keyword>
<evidence type="ECO:0000256" key="2">
    <source>
        <dbReference type="SAM" id="Phobius"/>
    </source>
</evidence>
<feature type="transmembrane region" description="Helical" evidence="2">
    <location>
        <begin position="151"/>
        <end position="176"/>
    </location>
</feature>
<dbReference type="EMBL" id="JANBTW010000011">
    <property type="protein sequence ID" value="KAJ2679552.1"/>
    <property type="molecule type" value="Genomic_DNA"/>
</dbReference>
<keyword evidence="2" id="KW-0472">Membrane</keyword>
<proteinExistence type="predicted"/>